<gene>
    <name evidence="2" type="ORF">SE17_40705</name>
</gene>
<sequence length="84" mass="8681">FENGTAFEAAITVRLRNKASGAVLATDHIQVVRPDIGLAGPFTANLTFTAPAAATPATIEVLTFSAQDGSEIPLASEDVVLGKR</sequence>
<dbReference type="AlphaFoldDB" id="A0A0N8PQS6"/>
<organism evidence="2 3">
    <name type="scientific">Kouleothrix aurantiaca</name>
    <dbReference type="NCBI Taxonomy" id="186479"/>
    <lineage>
        <taxon>Bacteria</taxon>
        <taxon>Bacillati</taxon>
        <taxon>Chloroflexota</taxon>
        <taxon>Chloroflexia</taxon>
        <taxon>Chloroflexales</taxon>
        <taxon>Roseiflexineae</taxon>
        <taxon>Roseiflexaceae</taxon>
        <taxon>Kouleothrix</taxon>
    </lineage>
</organism>
<feature type="non-terminal residue" evidence="2">
    <location>
        <position position="1"/>
    </location>
</feature>
<comment type="caution">
    <text evidence="2">The sequence shown here is derived from an EMBL/GenBank/DDBJ whole genome shotgun (WGS) entry which is preliminary data.</text>
</comment>
<dbReference type="EMBL" id="LJCR01003083">
    <property type="protein sequence ID" value="KPV47949.1"/>
    <property type="molecule type" value="Genomic_DNA"/>
</dbReference>
<protein>
    <recommendedName>
        <fullName evidence="1">Bacterial spore germination immunoglobulin-like domain-containing protein</fullName>
    </recommendedName>
</protein>
<dbReference type="InterPro" id="IPR018911">
    <property type="entry name" value="Gmad2_Ig-like_dom"/>
</dbReference>
<evidence type="ECO:0000313" key="2">
    <source>
        <dbReference type="EMBL" id="KPV47949.1"/>
    </source>
</evidence>
<keyword evidence="3" id="KW-1185">Reference proteome</keyword>
<reference evidence="2 3" key="1">
    <citation type="submission" date="2015-09" db="EMBL/GenBank/DDBJ databases">
        <title>Draft genome sequence of Kouleothrix aurantiaca JCM 19913.</title>
        <authorList>
            <person name="Hemp J."/>
        </authorList>
    </citation>
    <scope>NUCLEOTIDE SEQUENCE [LARGE SCALE GENOMIC DNA]</scope>
    <source>
        <strain evidence="2 3">COM-B</strain>
    </source>
</reference>
<accession>A0A0N8PQS6</accession>
<proteinExistence type="predicted"/>
<feature type="domain" description="Bacterial spore germination immunoglobulin-like" evidence="1">
    <location>
        <begin position="5"/>
        <end position="70"/>
    </location>
</feature>
<dbReference type="Proteomes" id="UP000050509">
    <property type="component" value="Unassembled WGS sequence"/>
</dbReference>
<evidence type="ECO:0000313" key="3">
    <source>
        <dbReference type="Proteomes" id="UP000050509"/>
    </source>
</evidence>
<dbReference type="Pfam" id="PF10648">
    <property type="entry name" value="Gmad2"/>
    <property type="match status" value="1"/>
</dbReference>
<evidence type="ECO:0000259" key="1">
    <source>
        <dbReference type="Pfam" id="PF10648"/>
    </source>
</evidence>
<name>A0A0N8PQS6_9CHLR</name>